<accession>A0ABR2KN70</accession>
<dbReference type="EMBL" id="JAPFFF010000004">
    <property type="protein sequence ID" value="KAK8891410.1"/>
    <property type="molecule type" value="Genomic_DNA"/>
</dbReference>
<evidence type="ECO:0000313" key="1">
    <source>
        <dbReference type="EMBL" id="KAK8891410.1"/>
    </source>
</evidence>
<evidence type="ECO:0008006" key="3">
    <source>
        <dbReference type="Google" id="ProtNLM"/>
    </source>
</evidence>
<dbReference type="Gene3D" id="2.60.120.260">
    <property type="entry name" value="Galactose-binding domain-like"/>
    <property type="match status" value="1"/>
</dbReference>
<sequence length="100" mass="11785">MKTIINQITEKIFMFVLIFKDKRIQLTNYSIKSNKEGHNNFNLNGWIVEVSNDGESWTNVDEHQNYHALNKSNAIVTFNVKKIEFLLSFCQTSSEWKKLE</sequence>
<evidence type="ECO:0000313" key="2">
    <source>
        <dbReference type="Proteomes" id="UP001470230"/>
    </source>
</evidence>
<keyword evidence="2" id="KW-1185">Reference proteome</keyword>
<dbReference type="Proteomes" id="UP001470230">
    <property type="component" value="Unassembled WGS sequence"/>
</dbReference>
<name>A0ABR2KN70_9EUKA</name>
<protein>
    <recommendedName>
        <fullName evidence="3">F5/8 type C domain-containing protein</fullName>
    </recommendedName>
</protein>
<organism evidence="1 2">
    <name type="scientific">Tritrichomonas musculus</name>
    <dbReference type="NCBI Taxonomy" id="1915356"/>
    <lineage>
        <taxon>Eukaryota</taxon>
        <taxon>Metamonada</taxon>
        <taxon>Parabasalia</taxon>
        <taxon>Tritrichomonadida</taxon>
        <taxon>Tritrichomonadidae</taxon>
        <taxon>Tritrichomonas</taxon>
    </lineage>
</organism>
<comment type="caution">
    <text evidence="1">The sequence shown here is derived from an EMBL/GenBank/DDBJ whole genome shotgun (WGS) entry which is preliminary data.</text>
</comment>
<proteinExistence type="predicted"/>
<reference evidence="1 2" key="1">
    <citation type="submission" date="2024-04" db="EMBL/GenBank/DDBJ databases">
        <title>Tritrichomonas musculus Genome.</title>
        <authorList>
            <person name="Alves-Ferreira E."/>
            <person name="Grigg M."/>
            <person name="Lorenzi H."/>
            <person name="Galac M."/>
        </authorList>
    </citation>
    <scope>NUCLEOTIDE SEQUENCE [LARGE SCALE GENOMIC DNA]</scope>
    <source>
        <strain evidence="1 2">EAF2021</strain>
    </source>
</reference>
<gene>
    <name evidence="1" type="ORF">M9Y10_028619</name>
</gene>